<proteinExistence type="predicted"/>
<organism evidence="8 9">
    <name type="scientific">Iris pallida</name>
    <name type="common">Sweet iris</name>
    <dbReference type="NCBI Taxonomy" id="29817"/>
    <lineage>
        <taxon>Eukaryota</taxon>
        <taxon>Viridiplantae</taxon>
        <taxon>Streptophyta</taxon>
        <taxon>Embryophyta</taxon>
        <taxon>Tracheophyta</taxon>
        <taxon>Spermatophyta</taxon>
        <taxon>Magnoliopsida</taxon>
        <taxon>Liliopsida</taxon>
        <taxon>Asparagales</taxon>
        <taxon>Iridaceae</taxon>
        <taxon>Iridoideae</taxon>
        <taxon>Irideae</taxon>
        <taxon>Iris</taxon>
    </lineage>
</organism>
<comment type="caution">
    <text evidence="8">The sequence shown here is derived from an EMBL/GenBank/DDBJ whole genome shotgun (WGS) entry which is preliminary data.</text>
</comment>
<dbReference type="PANTHER" id="PTHR20961">
    <property type="entry name" value="GLYCOSYLTRANSFERASE"/>
    <property type="match status" value="1"/>
</dbReference>
<evidence type="ECO:0000313" key="8">
    <source>
        <dbReference type="EMBL" id="KAJ6853616.1"/>
    </source>
</evidence>
<sequence>MLRVQLMGIKEMKLLKNASRVEPQKLGVSLVAVCFIFTMTFLSLSKPIVIPIPILGFHLSTDPFPTYPVAEGADGSQPADGHENQTATQDTKPLCDFSDTRSDTCEMEGDVRIHGNSSSILLVIPPQEAASRREESWTIKPHARKGDPVAMRDVSAVSVHSLRGGATPPPPRCASHHSVPAVVFSTGGYMGNAFHDFTDVLIPLFLASRRHRGEVQFLVSEARAWWLSKFRPLLRELSRHEIVDFNADAAVRCYPSATVGLATHKEMSIDPRRAPDGSSMPDFARLVRKSFQLERETAIKLGADGVQSKPRLLIIARRRTRRFENVDDIVGLAEGLGYEAVVAEADASSDLARFARVVNSCDVLVGVHGAGLTNLVFLPANATVVQVVPLGGLEGIARADFGGPALDAGLRYLQYSIGEDESTLADVYPKDHPVLRDPVSIHRQGWMALRGVYLDKQSVRLDVGRFKGQLVKALEFLHQ</sequence>
<evidence type="ECO:0000313" key="9">
    <source>
        <dbReference type="Proteomes" id="UP001140949"/>
    </source>
</evidence>
<keyword evidence="4" id="KW-0808">Transferase</keyword>
<dbReference type="Proteomes" id="UP001140949">
    <property type="component" value="Unassembled WGS sequence"/>
</dbReference>
<evidence type="ECO:0000256" key="3">
    <source>
        <dbReference type="ARBA" id="ARBA00022676"/>
    </source>
</evidence>
<comment type="subcellular location">
    <subcellularLocation>
        <location evidence="1">Golgi apparatus membrane</location>
        <topology evidence="1">Single-pass type II membrane protein</topology>
    </subcellularLocation>
</comment>
<keyword evidence="3" id="KW-0328">Glycosyltransferase</keyword>
<evidence type="ECO:0000256" key="5">
    <source>
        <dbReference type="ARBA" id="ARBA00023180"/>
    </source>
</evidence>
<accession>A0AAX6IK21</accession>
<gene>
    <name evidence="8" type="ORF">M6B38_113330</name>
</gene>
<dbReference type="AlphaFoldDB" id="A0AAX6IK21"/>
<dbReference type="PANTHER" id="PTHR20961:SF81">
    <property type="entry name" value="GLYCOSYLTRANSFERASE FAMILY 61 PROTEIN"/>
    <property type="match status" value="1"/>
</dbReference>
<reference evidence="8" key="2">
    <citation type="submission" date="2023-04" db="EMBL/GenBank/DDBJ databases">
        <authorList>
            <person name="Bruccoleri R.E."/>
            <person name="Oakeley E.J."/>
            <person name="Faust A.-M."/>
            <person name="Dessus-Babus S."/>
            <person name="Altorfer M."/>
            <person name="Burckhardt D."/>
            <person name="Oertli M."/>
            <person name="Naumann U."/>
            <person name="Petersen F."/>
            <person name="Wong J."/>
        </authorList>
    </citation>
    <scope>NUCLEOTIDE SEQUENCE</scope>
    <source>
        <strain evidence="8">GSM-AAB239-AS_SAM_17_03QT</strain>
        <tissue evidence="8">Leaf</tissue>
    </source>
</reference>
<feature type="domain" description="Glycosyltransferase 61 catalytic" evidence="7">
    <location>
        <begin position="280"/>
        <end position="385"/>
    </location>
</feature>
<dbReference type="Pfam" id="PF04577">
    <property type="entry name" value="Glyco_transf_61"/>
    <property type="match status" value="1"/>
</dbReference>
<comment type="pathway">
    <text evidence="2">Glycan metabolism.</text>
</comment>
<dbReference type="InterPro" id="IPR049625">
    <property type="entry name" value="Glyco_transf_61_cat"/>
</dbReference>
<dbReference type="EMBL" id="JANAVB010000400">
    <property type="protein sequence ID" value="KAJ6853616.1"/>
    <property type="molecule type" value="Genomic_DNA"/>
</dbReference>
<evidence type="ECO:0000256" key="2">
    <source>
        <dbReference type="ARBA" id="ARBA00004881"/>
    </source>
</evidence>
<evidence type="ECO:0000256" key="4">
    <source>
        <dbReference type="ARBA" id="ARBA00022679"/>
    </source>
</evidence>
<dbReference type="GO" id="GO:0000139">
    <property type="term" value="C:Golgi membrane"/>
    <property type="evidence" value="ECO:0007669"/>
    <property type="project" value="UniProtKB-SubCell"/>
</dbReference>
<name>A0AAX6IK21_IRIPA</name>
<evidence type="ECO:0000256" key="6">
    <source>
        <dbReference type="SAM" id="MobiDB-lite"/>
    </source>
</evidence>
<reference evidence="8" key="1">
    <citation type="journal article" date="2023" name="GigaByte">
        <title>Genome assembly of the bearded iris, Iris pallida Lam.</title>
        <authorList>
            <person name="Bruccoleri R.E."/>
            <person name="Oakeley E.J."/>
            <person name="Faust A.M.E."/>
            <person name="Altorfer M."/>
            <person name="Dessus-Babus S."/>
            <person name="Burckhardt D."/>
            <person name="Oertli M."/>
            <person name="Naumann U."/>
            <person name="Petersen F."/>
            <person name="Wong J."/>
        </authorList>
    </citation>
    <scope>NUCLEOTIDE SEQUENCE</scope>
    <source>
        <strain evidence="8">GSM-AAB239-AS_SAM_17_03QT</strain>
    </source>
</reference>
<keyword evidence="9" id="KW-1185">Reference proteome</keyword>
<feature type="region of interest" description="Disordered" evidence="6">
    <location>
        <begin position="68"/>
        <end position="97"/>
    </location>
</feature>
<keyword evidence="5" id="KW-0325">Glycoprotein</keyword>
<protein>
    <recommendedName>
        <fullName evidence="7">Glycosyltransferase 61 catalytic domain-containing protein</fullName>
    </recommendedName>
</protein>
<dbReference type="GO" id="GO:0016763">
    <property type="term" value="F:pentosyltransferase activity"/>
    <property type="evidence" value="ECO:0007669"/>
    <property type="project" value="UniProtKB-ARBA"/>
</dbReference>
<evidence type="ECO:0000256" key="1">
    <source>
        <dbReference type="ARBA" id="ARBA00004323"/>
    </source>
</evidence>
<evidence type="ECO:0000259" key="7">
    <source>
        <dbReference type="Pfam" id="PF04577"/>
    </source>
</evidence>
<dbReference type="InterPro" id="IPR007657">
    <property type="entry name" value="Glycosyltransferase_61"/>
</dbReference>